<evidence type="ECO:0000256" key="2">
    <source>
        <dbReference type="ARBA" id="ARBA00023015"/>
    </source>
</evidence>
<dbReference type="PRINTS" id="PR00455">
    <property type="entry name" value="HTHTETR"/>
</dbReference>
<keyword evidence="2" id="KW-0805">Transcription regulation</keyword>
<accession>A0ABY6DM96</accession>
<protein>
    <submittedName>
        <fullName evidence="7">TetR/AcrR family transcriptional regulator</fullName>
    </submittedName>
</protein>
<evidence type="ECO:0000256" key="5">
    <source>
        <dbReference type="PROSITE-ProRule" id="PRU00335"/>
    </source>
</evidence>
<dbReference type="Pfam" id="PF13977">
    <property type="entry name" value="TetR_C_6"/>
    <property type="match status" value="1"/>
</dbReference>
<sequence length="198" mass="22094">MRTKNESLADARREQILAAAKRVFRARGFHAARMEEICKEAALSPGSMYRHFSSKESIIDELVEREFDCYLALVRHYLGSAEGLAAFLRFDLELLGVLLQRTQDDISIDAWAELARNPRLMQRMAERDAQLRLEVMRALEKAQQRGLIRAEISNLSGLANVLSALVSGLQVDFHLNPVLDQAATAAAAAELLGGYLKP</sequence>
<evidence type="ECO:0000259" key="6">
    <source>
        <dbReference type="PROSITE" id="PS50977"/>
    </source>
</evidence>
<gene>
    <name evidence="7" type="ORF">N8I74_00235</name>
</gene>
<feature type="domain" description="HTH tetR-type" evidence="6">
    <location>
        <begin position="10"/>
        <end position="70"/>
    </location>
</feature>
<dbReference type="EMBL" id="CP106753">
    <property type="protein sequence ID" value="UXY15479.1"/>
    <property type="molecule type" value="Genomic_DNA"/>
</dbReference>
<organism evidence="7 8">
    <name type="scientific">Chitiniphilus purpureus</name>
    <dbReference type="NCBI Taxonomy" id="2981137"/>
    <lineage>
        <taxon>Bacteria</taxon>
        <taxon>Pseudomonadati</taxon>
        <taxon>Pseudomonadota</taxon>
        <taxon>Betaproteobacteria</taxon>
        <taxon>Neisseriales</taxon>
        <taxon>Chitinibacteraceae</taxon>
        <taxon>Chitiniphilus</taxon>
    </lineage>
</organism>
<dbReference type="InterPro" id="IPR039538">
    <property type="entry name" value="BetI_C"/>
</dbReference>
<proteinExistence type="predicted"/>
<dbReference type="Pfam" id="PF00440">
    <property type="entry name" value="TetR_N"/>
    <property type="match status" value="1"/>
</dbReference>
<evidence type="ECO:0000313" key="8">
    <source>
        <dbReference type="Proteomes" id="UP001061302"/>
    </source>
</evidence>
<keyword evidence="4" id="KW-0804">Transcription</keyword>
<name>A0ABY6DM96_9NEIS</name>
<dbReference type="Gene3D" id="1.10.357.10">
    <property type="entry name" value="Tetracycline Repressor, domain 2"/>
    <property type="match status" value="1"/>
</dbReference>
<evidence type="ECO:0000256" key="1">
    <source>
        <dbReference type="ARBA" id="ARBA00022491"/>
    </source>
</evidence>
<evidence type="ECO:0000256" key="3">
    <source>
        <dbReference type="ARBA" id="ARBA00023125"/>
    </source>
</evidence>
<reference evidence="7" key="1">
    <citation type="submission" date="2022-10" db="EMBL/GenBank/DDBJ databases">
        <title>Chitiniphilus purpureus sp. nov., a novel chitin-degrading bacterium isolated from crawfish pond sediment.</title>
        <authorList>
            <person name="Li K."/>
        </authorList>
    </citation>
    <scope>NUCLEOTIDE SEQUENCE</scope>
    <source>
        <strain evidence="7">CD1</strain>
    </source>
</reference>
<feature type="DNA-binding region" description="H-T-H motif" evidence="5">
    <location>
        <begin position="33"/>
        <end position="52"/>
    </location>
</feature>
<evidence type="ECO:0000313" key="7">
    <source>
        <dbReference type="EMBL" id="UXY15479.1"/>
    </source>
</evidence>
<evidence type="ECO:0000256" key="4">
    <source>
        <dbReference type="ARBA" id="ARBA00023163"/>
    </source>
</evidence>
<dbReference type="PANTHER" id="PTHR30055">
    <property type="entry name" value="HTH-TYPE TRANSCRIPTIONAL REGULATOR RUTR"/>
    <property type="match status" value="1"/>
</dbReference>
<keyword evidence="3 5" id="KW-0238">DNA-binding</keyword>
<keyword evidence="8" id="KW-1185">Reference proteome</keyword>
<dbReference type="InterPro" id="IPR050109">
    <property type="entry name" value="HTH-type_TetR-like_transc_reg"/>
</dbReference>
<dbReference type="InterPro" id="IPR009057">
    <property type="entry name" value="Homeodomain-like_sf"/>
</dbReference>
<dbReference type="PANTHER" id="PTHR30055:SF223">
    <property type="entry name" value="HTH-TYPE TRANSCRIPTIONAL REGULATOR UIDR"/>
    <property type="match status" value="1"/>
</dbReference>
<dbReference type="InterPro" id="IPR036271">
    <property type="entry name" value="Tet_transcr_reg_TetR-rel_C_sf"/>
</dbReference>
<dbReference type="SUPFAM" id="SSF48498">
    <property type="entry name" value="Tetracyclin repressor-like, C-terminal domain"/>
    <property type="match status" value="1"/>
</dbReference>
<dbReference type="Proteomes" id="UP001061302">
    <property type="component" value="Chromosome"/>
</dbReference>
<dbReference type="SUPFAM" id="SSF46689">
    <property type="entry name" value="Homeodomain-like"/>
    <property type="match status" value="1"/>
</dbReference>
<dbReference type="InterPro" id="IPR001647">
    <property type="entry name" value="HTH_TetR"/>
</dbReference>
<dbReference type="RefSeq" id="WP_263124889.1">
    <property type="nucleotide sequence ID" value="NZ_CP106753.1"/>
</dbReference>
<keyword evidence="1" id="KW-0678">Repressor</keyword>
<dbReference type="PROSITE" id="PS50977">
    <property type="entry name" value="HTH_TETR_2"/>
    <property type="match status" value="1"/>
</dbReference>